<dbReference type="Pfam" id="PF01408">
    <property type="entry name" value="GFO_IDH_MocA"/>
    <property type="match status" value="1"/>
</dbReference>
<dbReference type="InterPro" id="IPR050463">
    <property type="entry name" value="Gfo/Idh/MocA_oxidrdct_glycsds"/>
</dbReference>
<evidence type="ECO:0000256" key="1">
    <source>
        <dbReference type="ARBA" id="ARBA00023002"/>
    </source>
</evidence>
<dbReference type="AlphaFoldDB" id="A0A162K707"/>
<dbReference type="SUPFAM" id="SSF55347">
    <property type="entry name" value="Glyceraldehyde-3-phosphate dehydrogenase-like, C-terminal domain"/>
    <property type="match status" value="1"/>
</dbReference>
<feature type="domain" description="Gfo/Idh/MocA-like oxidoreductase N-terminal" evidence="2">
    <location>
        <begin position="2"/>
        <end position="118"/>
    </location>
</feature>
<gene>
    <name evidence="3" type="ORF">PGLA_15265</name>
</gene>
<comment type="caution">
    <text evidence="3">The sequence shown here is derived from an EMBL/GenBank/DDBJ whole genome shotgun (WGS) entry which is preliminary data.</text>
</comment>
<proteinExistence type="predicted"/>
<dbReference type="PANTHER" id="PTHR43818">
    <property type="entry name" value="BCDNA.GH03377"/>
    <property type="match status" value="1"/>
</dbReference>
<dbReference type="Proteomes" id="UP000076967">
    <property type="component" value="Unassembled WGS sequence"/>
</dbReference>
<protein>
    <recommendedName>
        <fullName evidence="2">Gfo/Idh/MocA-like oxidoreductase N-terminal domain-containing protein</fullName>
    </recommendedName>
</protein>
<dbReference type="OrthoDB" id="9815825at2"/>
<dbReference type="GO" id="GO:0016491">
    <property type="term" value="F:oxidoreductase activity"/>
    <property type="evidence" value="ECO:0007669"/>
    <property type="project" value="UniProtKB-KW"/>
</dbReference>
<name>A0A162K707_9BACL</name>
<sequence length="322" mass="36824">MVKVGILGTGFGRQHAELYKKMTGFEVVLIYGRDENKLREINKTLNIETTTDIYEILKNEEIDLVDICLPTSLHTKWAIEALKHHKHVFCETPLSYQIDEGEEILNISEEYQRNVFVDLFYKFSTPHHITINKIKNLEFGEVKSFRSYNRTAPNWGDLGLQKNVSDFHIHNFDFLIEILGMPENVLSNGIDLGDQSIAITTLNYNNKFAVVESYTNLPKNSPFYIGFEVICEQGSIKFDAEYGVNTKEEFVIYYSDGSKEVLNPQMKDDYEQVIHHISDCLEMKKKSGLLDITSAIQVIKIKDAVLKSLEAKKSIHIGGSLT</sequence>
<dbReference type="RefSeq" id="WP_068534195.1">
    <property type="nucleotide sequence ID" value="NZ_LVJH01000027.1"/>
</dbReference>
<dbReference type="EMBL" id="LVJH01000027">
    <property type="protein sequence ID" value="OAB41638.1"/>
    <property type="molecule type" value="Genomic_DNA"/>
</dbReference>
<dbReference type="PANTHER" id="PTHR43818:SF11">
    <property type="entry name" value="BCDNA.GH03377"/>
    <property type="match status" value="1"/>
</dbReference>
<dbReference type="SUPFAM" id="SSF51735">
    <property type="entry name" value="NAD(P)-binding Rossmann-fold domains"/>
    <property type="match status" value="1"/>
</dbReference>
<dbReference type="Gene3D" id="3.30.360.10">
    <property type="entry name" value="Dihydrodipicolinate Reductase, domain 2"/>
    <property type="match status" value="1"/>
</dbReference>
<accession>A0A162K707</accession>
<dbReference type="InterPro" id="IPR000683">
    <property type="entry name" value="Gfo/Idh/MocA-like_OxRdtase_N"/>
</dbReference>
<keyword evidence="1" id="KW-0560">Oxidoreductase</keyword>
<evidence type="ECO:0000313" key="3">
    <source>
        <dbReference type="EMBL" id="OAB41638.1"/>
    </source>
</evidence>
<dbReference type="STRING" id="494026.PGLA_15265"/>
<dbReference type="Gene3D" id="3.40.50.720">
    <property type="entry name" value="NAD(P)-binding Rossmann-like Domain"/>
    <property type="match status" value="1"/>
</dbReference>
<dbReference type="GO" id="GO:0000166">
    <property type="term" value="F:nucleotide binding"/>
    <property type="evidence" value="ECO:0007669"/>
    <property type="project" value="InterPro"/>
</dbReference>
<organism evidence="3 4">
    <name type="scientific">Paenibacillus glacialis</name>
    <dbReference type="NCBI Taxonomy" id="494026"/>
    <lineage>
        <taxon>Bacteria</taxon>
        <taxon>Bacillati</taxon>
        <taxon>Bacillota</taxon>
        <taxon>Bacilli</taxon>
        <taxon>Bacillales</taxon>
        <taxon>Paenibacillaceae</taxon>
        <taxon>Paenibacillus</taxon>
    </lineage>
</organism>
<evidence type="ECO:0000259" key="2">
    <source>
        <dbReference type="Pfam" id="PF01408"/>
    </source>
</evidence>
<keyword evidence="4" id="KW-1185">Reference proteome</keyword>
<evidence type="ECO:0000313" key="4">
    <source>
        <dbReference type="Proteomes" id="UP000076967"/>
    </source>
</evidence>
<dbReference type="InterPro" id="IPR036291">
    <property type="entry name" value="NAD(P)-bd_dom_sf"/>
</dbReference>
<reference evidence="3 4" key="1">
    <citation type="submission" date="2016-03" db="EMBL/GenBank/DDBJ databases">
        <title>Draft genome sequence of Paenibacillus glacialis DSM 22343.</title>
        <authorList>
            <person name="Shin S.-K."/>
            <person name="Yi H."/>
        </authorList>
    </citation>
    <scope>NUCLEOTIDE SEQUENCE [LARGE SCALE GENOMIC DNA]</scope>
    <source>
        <strain evidence="3 4">DSM 22343</strain>
    </source>
</reference>